<name>K9F1B2_9ACTO</name>
<evidence type="ECO:0000313" key="3">
    <source>
        <dbReference type="Proteomes" id="UP000009888"/>
    </source>
</evidence>
<organism evidence="2 3">
    <name type="scientific">Actinobaculum massiliense ACS-171-V-Col2</name>
    <dbReference type="NCBI Taxonomy" id="883066"/>
    <lineage>
        <taxon>Bacteria</taxon>
        <taxon>Bacillati</taxon>
        <taxon>Actinomycetota</taxon>
        <taxon>Actinomycetes</taxon>
        <taxon>Actinomycetales</taxon>
        <taxon>Actinomycetaceae</taxon>
        <taxon>Actinobaculum</taxon>
    </lineage>
</organism>
<evidence type="ECO:0000256" key="1">
    <source>
        <dbReference type="SAM" id="Phobius"/>
    </source>
</evidence>
<accession>K9F1B2</accession>
<dbReference type="PATRIC" id="fig|883066.3.peg.1065"/>
<feature type="transmembrane region" description="Helical" evidence="1">
    <location>
        <begin position="98"/>
        <end position="116"/>
    </location>
</feature>
<dbReference type="EMBL" id="AGWL01000005">
    <property type="protein sequence ID" value="EKU95260.1"/>
    <property type="molecule type" value="Genomic_DNA"/>
</dbReference>
<dbReference type="Proteomes" id="UP000009888">
    <property type="component" value="Unassembled WGS sequence"/>
</dbReference>
<keyword evidence="3" id="KW-1185">Reference proteome</keyword>
<gene>
    <name evidence="2" type="ORF">HMPREF9233_01021</name>
</gene>
<keyword evidence="1" id="KW-1133">Transmembrane helix</keyword>
<dbReference type="AlphaFoldDB" id="K9F1B2"/>
<protein>
    <submittedName>
        <fullName evidence="2">Uncharacterized protein</fullName>
    </submittedName>
</protein>
<feature type="transmembrane region" description="Helical" evidence="1">
    <location>
        <begin position="76"/>
        <end position="92"/>
    </location>
</feature>
<sequence>MRSNNPAPNPRENVLRSVPGLVWGLLLMWLGTQLQADPAYRVNSPLMFWLFVAGLAITLIGGGAALYLTEYDLREVIVFGCFALLTFGLLLVSNTEPMRFVVIVMALVYSGFYGFIARS</sequence>
<dbReference type="HOGENOM" id="CLU_2056321_0_0_11"/>
<reference evidence="2 3" key="1">
    <citation type="submission" date="2012-09" db="EMBL/GenBank/DDBJ databases">
        <title>The Genome Sequence of Actinobaculum massiliae ACS-171-V-COL2.</title>
        <authorList>
            <consortium name="The Broad Institute Genome Sequencing Platform"/>
            <person name="Earl A."/>
            <person name="Ward D."/>
            <person name="Feldgarden M."/>
            <person name="Gevers D."/>
            <person name="Saerens B."/>
            <person name="Vaneechoutte M."/>
            <person name="Walker B."/>
            <person name="Young S.K."/>
            <person name="Zeng Q."/>
            <person name="Gargeya S."/>
            <person name="Fitzgerald M."/>
            <person name="Haas B."/>
            <person name="Abouelleil A."/>
            <person name="Alvarado L."/>
            <person name="Arachchi H.M."/>
            <person name="Berlin A."/>
            <person name="Chapman S.B."/>
            <person name="Goldberg J."/>
            <person name="Griggs A."/>
            <person name="Gujja S."/>
            <person name="Hansen M."/>
            <person name="Howarth C."/>
            <person name="Imamovic A."/>
            <person name="Larimer J."/>
            <person name="McCowen C."/>
            <person name="Montmayeur A."/>
            <person name="Murphy C."/>
            <person name="Neiman D."/>
            <person name="Pearson M."/>
            <person name="Priest M."/>
            <person name="Roberts A."/>
            <person name="Saif S."/>
            <person name="Shea T."/>
            <person name="Sisk P."/>
            <person name="Sykes S."/>
            <person name="Wortman J."/>
            <person name="Nusbaum C."/>
            <person name="Birren B."/>
        </authorList>
    </citation>
    <scope>NUCLEOTIDE SEQUENCE [LARGE SCALE GENOMIC DNA]</scope>
    <source>
        <strain evidence="3">ACS-171-V-Col2</strain>
    </source>
</reference>
<keyword evidence="1" id="KW-0472">Membrane</keyword>
<comment type="caution">
    <text evidence="2">The sequence shown here is derived from an EMBL/GenBank/DDBJ whole genome shotgun (WGS) entry which is preliminary data.</text>
</comment>
<proteinExistence type="predicted"/>
<evidence type="ECO:0000313" key="2">
    <source>
        <dbReference type="EMBL" id="EKU95260.1"/>
    </source>
</evidence>
<dbReference type="RefSeq" id="WP_007001227.1">
    <property type="nucleotide sequence ID" value="NZ_JH992955.1"/>
</dbReference>
<feature type="transmembrane region" description="Helical" evidence="1">
    <location>
        <begin position="46"/>
        <end position="69"/>
    </location>
</feature>
<keyword evidence="1" id="KW-0812">Transmembrane</keyword>